<comment type="caution">
    <text evidence="4">The sequence shown here is derived from an EMBL/GenBank/DDBJ whole genome shotgun (WGS) entry which is preliminary data.</text>
</comment>
<dbReference type="InterPro" id="IPR018060">
    <property type="entry name" value="HTH_AraC"/>
</dbReference>
<dbReference type="GO" id="GO:0003700">
    <property type="term" value="F:DNA-binding transcription factor activity"/>
    <property type="evidence" value="ECO:0007669"/>
    <property type="project" value="InterPro"/>
</dbReference>
<dbReference type="PATRIC" id="fig|544718.51.peg.157"/>
<dbReference type="Proteomes" id="UP000093281">
    <property type="component" value="Unassembled WGS sequence"/>
</dbReference>
<dbReference type="AlphaFoldDB" id="A0A1C0B9B5"/>
<evidence type="ECO:0000256" key="2">
    <source>
        <dbReference type="ARBA" id="ARBA00023163"/>
    </source>
</evidence>
<dbReference type="Pfam" id="PF12833">
    <property type="entry name" value="HTH_18"/>
    <property type="match status" value="1"/>
</dbReference>
<dbReference type="PANTHER" id="PTHR47893">
    <property type="entry name" value="REGULATORY PROTEIN PCHR"/>
    <property type="match status" value="1"/>
</dbReference>
<dbReference type="Gene3D" id="1.10.10.60">
    <property type="entry name" value="Homeodomain-like"/>
    <property type="match status" value="2"/>
</dbReference>
<dbReference type="PANTHER" id="PTHR47893:SF1">
    <property type="entry name" value="REGULATORY PROTEIN PCHR"/>
    <property type="match status" value="1"/>
</dbReference>
<name>A0A1C0B9B5_9BACT</name>
<dbReference type="SMART" id="SM00342">
    <property type="entry name" value="HTH_ARAC"/>
    <property type="match status" value="1"/>
</dbReference>
<dbReference type="OrthoDB" id="5346562at2"/>
<dbReference type="EMBL" id="LCUJ01000001">
    <property type="protein sequence ID" value="OCM00168.1"/>
    <property type="molecule type" value="Genomic_DNA"/>
</dbReference>
<evidence type="ECO:0000259" key="3">
    <source>
        <dbReference type="PROSITE" id="PS01124"/>
    </source>
</evidence>
<proteinExistence type="predicted"/>
<dbReference type="InterPro" id="IPR053142">
    <property type="entry name" value="PchR_regulatory_protein"/>
</dbReference>
<keyword evidence="1" id="KW-0805">Transcription regulation</keyword>
<feature type="domain" description="HTH araC/xylS-type" evidence="3">
    <location>
        <begin position="224"/>
        <end position="321"/>
    </location>
</feature>
<dbReference type="PROSITE" id="PS01124">
    <property type="entry name" value="HTH_ARAC_FAMILY_2"/>
    <property type="match status" value="1"/>
</dbReference>
<dbReference type="RefSeq" id="WP_066185222.1">
    <property type="nucleotide sequence ID" value="NZ_LCUJ01000001.1"/>
</dbReference>
<evidence type="ECO:0000313" key="4">
    <source>
        <dbReference type="EMBL" id="OCM00168.1"/>
    </source>
</evidence>
<keyword evidence="2" id="KW-0804">Transcription</keyword>
<dbReference type="STRING" id="544718.AAX25_00912"/>
<evidence type="ECO:0000256" key="1">
    <source>
        <dbReference type="ARBA" id="ARBA00023015"/>
    </source>
</evidence>
<accession>A0A1C0B9B5</accession>
<dbReference type="InterPro" id="IPR009057">
    <property type="entry name" value="Homeodomain-like_sf"/>
</dbReference>
<organism evidence="4 5">
    <name type="scientific">Aliarcobacter thereius</name>
    <dbReference type="NCBI Taxonomy" id="544718"/>
    <lineage>
        <taxon>Bacteria</taxon>
        <taxon>Pseudomonadati</taxon>
        <taxon>Campylobacterota</taxon>
        <taxon>Epsilonproteobacteria</taxon>
        <taxon>Campylobacterales</taxon>
        <taxon>Arcobacteraceae</taxon>
        <taxon>Aliarcobacter</taxon>
    </lineage>
</organism>
<protein>
    <submittedName>
        <fullName evidence="4">Transposon Tn10 TetD protein</fullName>
    </submittedName>
</protein>
<reference evidence="5" key="1">
    <citation type="submission" date="2015-05" db="EMBL/GenBank/DDBJ databases">
        <authorList>
            <person name="Rovetto F."/>
            <person name="Cocolin L."/>
            <person name="Illeghems K."/>
            <person name="Van Nieuwerburgh F."/>
            <person name="Houf K."/>
        </authorList>
    </citation>
    <scope>NUCLEOTIDE SEQUENCE [LARGE SCALE GENOMIC DNA]</scope>
    <source>
        <strain evidence="5">DU22</strain>
    </source>
</reference>
<evidence type="ECO:0000313" key="5">
    <source>
        <dbReference type="Proteomes" id="UP000093281"/>
    </source>
</evidence>
<sequence>MSIIPEINFHNFLDLEKEIINPFGRLIHIRNINKNLGEGAYFWYDMGNGIAILIKKFKLYKDITLIEQSGGISGATFIFNLAEDLNYSFLENDFTLKKNNFFVELISDTFHAKNNLKKNKSYHSIMIAIKEELFLELANPIKDIKNNMKSAYKNMRYHIYNGLIDLEQFELLNNLIDNYINQDSLKNLYLESKNMNLLHYTIKKIASNENKDFTICQNRLNSLNRAKEIIMKDYNQNLSIKDIAYKSAINECYLKKDFKEYFGITIAEMIQKRRLEVAKKILKNGLSVKEVSLRVGYKHSGNFSKLFYNSFKISPNDYKKQIELL</sequence>
<dbReference type="GO" id="GO:0043565">
    <property type="term" value="F:sequence-specific DNA binding"/>
    <property type="evidence" value="ECO:0007669"/>
    <property type="project" value="InterPro"/>
</dbReference>
<dbReference type="SUPFAM" id="SSF46689">
    <property type="entry name" value="Homeodomain-like"/>
    <property type="match status" value="2"/>
</dbReference>
<gene>
    <name evidence="4" type="primary">tetD</name>
    <name evidence="4" type="ORF">AAX29_00166</name>
</gene>